<dbReference type="PANTHER" id="PTHR32243:SF18">
    <property type="entry name" value="INNER MEMBRANE ABC TRANSPORTER PERMEASE PROTEIN YCJP"/>
    <property type="match status" value="1"/>
</dbReference>
<keyword evidence="3" id="KW-1003">Cell membrane</keyword>
<keyword evidence="4 7" id="KW-0812">Transmembrane</keyword>
<keyword evidence="9" id="KW-0614">Plasmid</keyword>
<feature type="transmembrane region" description="Helical" evidence="7">
    <location>
        <begin position="12"/>
        <end position="33"/>
    </location>
</feature>
<evidence type="ECO:0000256" key="2">
    <source>
        <dbReference type="ARBA" id="ARBA00022448"/>
    </source>
</evidence>
<proteinExistence type="inferred from homology"/>
<dbReference type="OrthoDB" id="9815445at2"/>
<feature type="transmembrane region" description="Helical" evidence="7">
    <location>
        <begin position="137"/>
        <end position="157"/>
    </location>
</feature>
<keyword evidence="6 7" id="KW-0472">Membrane</keyword>
<feature type="transmembrane region" description="Helical" evidence="7">
    <location>
        <begin position="236"/>
        <end position="257"/>
    </location>
</feature>
<evidence type="ECO:0000313" key="9">
    <source>
        <dbReference type="EMBL" id="AIC30242.1"/>
    </source>
</evidence>
<name>A0A060I8T0_RHIET</name>
<evidence type="ECO:0000256" key="1">
    <source>
        <dbReference type="ARBA" id="ARBA00004651"/>
    </source>
</evidence>
<evidence type="ECO:0000256" key="4">
    <source>
        <dbReference type="ARBA" id="ARBA00022692"/>
    </source>
</evidence>
<dbReference type="Gene3D" id="1.10.3720.10">
    <property type="entry name" value="MetI-like"/>
    <property type="match status" value="1"/>
</dbReference>
<dbReference type="InterPro" id="IPR050901">
    <property type="entry name" value="BP-dep_ABC_trans_perm"/>
</dbReference>
<keyword evidence="2 7" id="KW-0813">Transport</keyword>
<dbReference type="Pfam" id="PF00528">
    <property type="entry name" value="BPD_transp_1"/>
    <property type="match status" value="1"/>
</dbReference>
<feature type="domain" description="ABC transmembrane type-1" evidence="8">
    <location>
        <begin position="67"/>
        <end position="257"/>
    </location>
</feature>
<feature type="transmembrane region" description="Helical" evidence="7">
    <location>
        <begin position="71"/>
        <end position="93"/>
    </location>
</feature>
<dbReference type="RefSeq" id="WP_040140983.1">
    <property type="nucleotide sequence ID" value="NZ_CP006989.1"/>
</dbReference>
<dbReference type="KEGG" id="rei:IE4771_PC00116"/>
<comment type="similarity">
    <text evidence="7">Belongs to the binding-protein-dependent transport system permease family.</text>
</comment>
<evidence type="ECO:0000256" key="7">
    <source>
        <dbReference type="RuleBase" id="RU363032"/>
    </source>
</evidence>
<dbReference type="GO" id="GO:0005886">
    <property type="term" value="C:plasma membrane"/>
    <property type="evidence" value="ECO:0007669"/>
    <property type="project" value="UniProtKB-SubCell"/>
</dbReference>
<organism evidence="9 10">
    <name type="scientific">Rhizobium etli bv. mimosae str. IE4771</name>
    <dbReference type="NCBI Taxonomy" id="1432050"/>
    <lineage>
        <taxon>Bacteria</taxon>
        <taxon>Pseudomonadati</taxon>
        <taxon>Pseudomonadota</taxon>
        <taxon>Alphaproteobacteria</taxon>
        <taxon>Hyphomicrobiales</taxon>
        <taxon>Rhizobiaceae</taxon>
        <taxon>Rhizobium/Agrobacterium group</taxon>
        <taxon>Rhizobium</taxon>
    </lineage>
</organism>
<gene>
    <name evidence="9" type="ORF">IE4771_PC00116</name>
</gene>
<dbReference type="AlphaFoldDB" id="A0A060I8T0"/>
<evidence type="ECO:0000313" key="10">
    <source>
        <dbReference type="Proteomes" id="UP000027180"/>
    </source>
</evidence>
<reference evidence="9 10" key="1">
    <citation type="submission" date="2013-12" db="EMBL/GenBank/DDBJ databases">
        <title>Complete genome sequence of Rhizobium etli bv. mimosae IE4771.</title>
        <authorList>
            <person name="Bustos P."/>
            <person name="Santamaria R.I."/>
            <person name="Lozano L."/>
            <person name="Ormeno-Orrillo E."/>
            <person name="Rogel M.A."/>
            <person name="Romero D."/>
            <person name="Cevallos M.A."/>
            <person name="Martinez-Romero E."/>
            <person name="Gonzalez V."/>
        </authorList>
    </citation>
    <scope>NUCLEOTIDE SEQUENCE [LARGE SCALE GENOMIC DNA]</scope>
    <source>
        <strain evidence="9 10">IE4771</strain>
        <plasmid evidence="10">Plasmid pRetIE4771c</plasmid>
    </source>
</reference>
<evidence type="ECO:0000256" key="3">
    <source>
        <dbReference type="ARBA" id="ARBA00022475"/>
    </source>
</evidence>
<sequence>MKIRRSDIPLIAATAPIFVFFTLPIAYLVSVSFKTKDDVLSGRFLPTSPTLDNWPAAFEAAHLSGFIANSIAVSLLAGALTLLLTLPAAYAVLRLGIGGKWLGDLTLSSYMAPPIVALIPLFYLLKATGLLNTHAGLVMLYGFANIPVAFWLLTPFLRRMPLEIEQAAALDGAGPLRILVHIVVPIIVPGIVATLIIVSVLAYNEFLFASAFTFSDETRTLPVGISLFQGDRLVNFGQMAAASLAGIAPVYLVALFLQRYLVAGLAHGGLK</sequence>
<dbReference type="Proteomes" id="UP000027180">
    <property type="component" value="Plasmid pRetIE4771c"/>
</dbReference>
<dbReference type="PANTHER" id="PTHR32243">
    <property type="entry name" value="MALTOSE TRANSPORT SYSTEM PERMEASE-RELATED"/>
    <property type="match status" value="1"/>
</dbReference>
<dbReference type="InterPro" id="IPR035906">
    <property type="entry name" value="MetI-like_sf"/>
</dbReference>
<dbReference type="HOGENOM" id="CLU_016047_1_2_5"/>
<dbReference type="GO" id="GO:0055085">
    <property type="term" value="P:transmembrane transport"/>
    <property type="evidence" value="ECO:0007669"/>
    <property type="project" value="InterPro"/>
</dbReference>
<feature type="transmembrane region" description="Helical" evidence="7">
    <location>
        <begin position="178"/>
        <end position="203"/>
    </location>
</feature>
<accession>A0A060I8T0</accession>
<dbReference type="CDD" id="cd06261">
    <property type="entry name" value="TM_PBP2"/>
    <property type="match status" value="1"/>
</dbReference>
<evidence type="ECO:0000256" key="6">
    <source>
        <dbReference type="ARBA" id="ARBA00023136"/>
    </source>
</evidence>
<evidence type="ECO:0000256" key="5">
    <source>
        <dbReference type="ARBA" id="ARBA00022989"/>
    </source>
</evidence>
<comment type="subcellular location">
    <subcellularLocation>
        <location evidence="1 7">Cell membrane</location>
        <topology evidence="1 7">Multi-pass membrane protein</topology>
    </subcellularLocation>
</comment>
<geneLocation type="plasmid" evidence="9 10">
    <name>pRetIE4771c</name>
</geneLocation>
<protein>
    <submittedName>
        <fullName evidence="9">ABC transporter permease protein</fullName>
    </submittedName>
</protein>
<dbReference type="InterPro" id="IPR000515">
    <property type="entry name" value="MetI-like"/>
</dbReference>
<dbReference type="SUPFAM" id="SSF161098">
    <property type="entry name" value="MetI-like"/>
    <property type="match status" value="1"/>
</dbReference>
<dbReference type="EMBL" id="CP006989">
    <property type="protein sequence ID" value="AIC30242.1"/>
    <property type="molecule type" value="Genomic_DNA"/>
</dbReference>
<dbReference type="PROSITE" id="PS50928">
    <property type="entry name" value="ABC_TM1"/>
    <property type="match status" value="1"/>
</dbReference>
<keyword evidence="5 7" id="KW-1133">Transmembrane helix</keyword>
<evidence type="ECO:0000259" key="8">
    <source>
        <dbReference type="PROSITE" id="PS50928"/>
    </source>
</evidence>
<feature type="transmembrane region" description="Helical" evidence="7">
    <location>
        <begin position="105"/>
        <end position="125"/>
    </location>
</feature>